<sequence>MSQRIYRTQQHVEASACRHCGADVAIALAEARKCVSGTRHCVQPALKPSIDPPRSKTIRRERNKVPTFYIPGLPDDLAIACLIRVPRIFHSLLRLVCKKWCRLLSNNYFYSLRYKLGMAEEWIYVVKRDRENKIGWHAFDPTYQLWQPLPPIPSEFCEALGFGCAVLSGCLLFLFGGKDPITGSMKRVVFYSARTNKWHKAADMMRRRHFFASCVMNNCLYVAGGECEGSTHLLRSAEVYDPNKNRWGFISDLNAPMLPLVGVVHGAKWYLKGLSSHRQVTSEVYMPATDHWSVAGNGPVSAWHNPIISLHGQLYAVDCPDGCRLRVYDETNESWSRSVDSKVHLGNSKDVEAAALLSLGGKLCIIRNNMSISVADVSNVECSAKKEQLWETISGRGQLKSFVSDLWSKFYRNGKKSQIVHCQILQA</sequence>
<dbReference type="OMA" id="GHFRTMF"/>
<gene>
    <name evidence="4" type="ORF">KP509_19G019100</name>
</gene>
<dbReference type="Pfam" id="PF00646">
    <property type="entry name" value="F-box"/>
    <property type="match status" value="1"/>
</dbReference>
<dbReference type="Pfam" id="PF01344">
    <property type="entry name" value="Kelch_1"/>
    <property type="match status" value="1"/>
</dbReference>
<dbReference type="Proteomes" id="UP000825935">
    <property type="component" value="Chromosome 19"/>
</dbReference>
<dbReference type="InterPro" id="IPR006652">
    <property type="entry name" value="Kelch_1"/>
</dbReference>
<dbReference type="AlphaFoldDB" id="A0A8T2SKA1"/>
<evidence type="ECO:0000256" key="1">
    <source>
        <dbReference type="ARBA" id="ARBA00022441"/>
    </source>
</evidence>
<dbReference type="Gene3D" id="2.120.10.80">
    <property type="entry name" value="Kelch-type beta propeller"/>
    <property type="match status" value="1"/>
</dbReference>
<comment type="caution">
    <text evidence="4">The sequence shown here is derived from an EMBL/GenBank/DDBJ whole genome shotgun (WGS) entry which is preliminary data.</text>
</comment>
<dbReference type="InterPro" id="IPR001810">
    <property type="entry name" value="F-box_dom"/>
</dbReference>
<dbReference type="OrthoDB" id="45365at2759"/>
<feature type="domain" description="F-box" evidence="3">
    <location>
        <begin position="71"/>
        <end position="111"/>
    </location>
</feature>
<dbReference type="SUPFAM" id="SSF81383">
    <property type="entry name" value="F-box domain"/>
    <property type="match status" value="1"/>
</dbReference>
<keyword evidence="2" id="KW-0677">Repeat</keyword>
<name>A0A8T2SKA1_CERRI</name>
<protein>
    <recommendedName>
        <fullName evidence="3">F-box domain-containing protein</fullName>
    </recommendedName>
</protein>
<reference evidence="4" key="1">
    <citation type="submission" date="2021-08" db="EMBL/GenBank/DDBJ databases">
        <title>WGS assembly of Ceratopteris richardii.</title>
        <authorList>
            <person name="Marchant D.B."/>
            <person name="Chen G."/>
            <person name="Jenkins J."/>
            <person name="Shu S."/>
            <person name="Leebens-Mack J."/>
            <person name="Grimwood J."/>
            <person name="Schmutz J."/>
            <person name="Soltis P."/>
            <person name="Soltis D."/>
            <person name="Chen Z.-H."/>
        </authorList>
    </citation>
    <scope>NUCLEOTIDE SEQUENCE</scope>
    <source>
        <strain evidence="4">Whitten #5841</strain>
        <tissue evidence="4">Leaf</tissue>
    </source>
</reference>
<dbReference type="SMART" id="SM00612">
    <property type="entry name" value="Kelch"/>
    <property type="match status" value="2"/>
</dbReference>
<dbReference type="PANTHER" id="PTHR46344">
    <property type="entry name" value="OS02G0202900 PROTEIN"/>
    <property type="match status" value="1"/>
</dbReference>
<dbReference type="InterPro" id="IPR036047">
    <property type="entry name" value="F-box-like_dom_sf"/>
</dbReference>
<evidence type="ECO:0000313" key="4">
    <source>
        <dbReference type="EMBL" id="KAH7351892.1"/>
    </source>
</evidence>
<keyword evidence="5" id="KW-1185">Reference proteome</keyword>
<proteinExistence type="predicted"/>
<evidence type="ECO:0000313" key="5">
    <source>
        <dbReference type="Proteomes" id="UP000825935"/>
    </source>
</evidence>
<keyword evidence="1" id="KW-0880">Kelch repeat</keyword>
<organism evidence="4 5">
    <name type="scientific">Ceratopteris richardii</name>
    <name type="common">Triangle waterfern</name>
    <dbReference type="NCBI Taxonomy" id="49495"/>
    <lineage>
        <taxon>Eukaryota</taxon>
        <taxon>Viridiplantae</taxon>
        <taxon>Streptophyta</taxon>
        <taxon>Embryophyta</taxon>
        <taxon>Tracheophyta</taxon>
        <taxon>Polypodiopsida</taxon>
        <taxon>Polypodiidae</taxon>
        <taxon>Polypodiales</taxon>
        <taxon>Pteridineae</taxon>
        <taxon>Pteridaceae</taxon>
        <taxon>Parkerioideae</taxon>
        <taxon>Ceratopteris</taxon>
    </lineage>
</organism>
<evidence type="ECO:0000256" key="2">
    <source>
        <dbReference type="ARBA" id="ARBA00022737"/>
    </source>
</evidence>
<accession>A0A8T2SKA1</accession>
<dbReference type="CDD" id="cd22152">
    <property type="entry name" value="F-box_AtAFR-like"/>
    <property type="match status" value="1"/>
</dbReference>
<dbReference type="InterPro" id="IPR015915">
    <property type="entry name" value="Kelch-typ_b-propeller"/>
</dbReference>
<dbReference type="PANTHER" id="PTHR46344:SF16">
    <property type="entry name" value="KELCH MOTIF FAMILY PROTEIN, EXPRESSED"/>
    <property type="match status" value="1"/>
</dbReference>
<evidence type="ECO:0000259" key="3">
    <source>
        <dbReference type="Pfam" id="PF00646"/>
    </source>
</evidence>
<dbReference type="SUPFAM" id="SSF117281">
    <property type="entry name" value="Kelch motif"/>
    <property type="match status" value="1"/>
</dbReference>
<dbReference type="EMBL" id="CM035424">
    <property type="protein sequence ID" value="KAH7351892.1"/>
    <property type="molecule type" value="Genomic_DNA"/>
</dbReference>